<reference evidence="2" key="1">
    <citation type="journal article" date="2022" name="Mol. Ecol. Resour.">
        <title>The genomes of chicory, endive, great burdock and yacon provide insights into Asteraceae palaeo-polyploidization history and plant inulin production.</title>
        <authorList>
            <person name="Fan W."/>
            <person name="Wang S."/>
            <person name="Wang H."/>
            <person name="Wang A."/>
            <person name="Jiang F."/>
            <person name="Liu H."/>
            <person name="Zhao H."/>
            <person name="Xu D."/>
            <person name="Zhang Y."/>
        </authorList>
    </citation>
    <scope>NUCLEOTIDE SEQUENCE [LARGE SCALE GENOMIC DNA]</scope>
    <source>
        <strain evidence="2">cv. Punajuju</strain>
    </source>
</reference>
<comment type="caution">
    <text evidence="1">The sequence shown here is derived from an EMBL/GenBank/DDBJ whole genome shotgun (WGS) entry which is preliminary data.</text>
</comment>
<name>A0ACB9DWS3_CICIN</name>
<gene>
    <name evidence="1" type="ORF">L2E82_22185</name>
</gene>
<organism evidence="1 2">
    <name type="scientific">Cichorium intybus</name>
    <name type="common">Chicory</name>
    <dbReference type="NCBI Taxonomy" id="13427"/>
    <lineage>
        <taxon>Eukaryota</taxon>
        <taxon>Viridiplantae</taxon>
        <taxon>Streptophyta</taxon>
        <taxon>Embryophyta</taxon>
        <taxon>Tracheophyta</taxon>
        <taxon>Spermatophyta</taxon>
        <taxon>Magnoliopsida</taxon>
        <taxon>eudicotyledons</taxon>
        <taxon>Gunneridae</taxon>
        <taxon>Pentapetalae</taxon>
        <taxon>asterids</taxon>
        <taxon>campanulids</taxon>
        <taxon>Asterales</taxon>
        <taxon>Asteraceae</taxon>
        <taxon>Cichorioideae</taxon>
        <taxon>Cichorieae</taxon>
        <taxon>Cichoriinae</taxon>
        <taxon>Cichorium</taxon>
    </lineage>
</organism>
<evidence type="ECO:0000313" key="2">
    <source>
        <dbReference type="Proteomes" id="UP001055811"/>
    </source>
</evidence>
<protein>
    <submittedName>
        <fullName evidence="1">Uncharacterized protein</fullName>
    </submittedName>
</protein>
<dbReference type="EMBL" id="CM042012">
    <property type="protein sequence ID" value="KAI3751139.1"/>
    <property type="molecule type" value="Genomic_DNA"/>
</dbReference>
<evidence type="ECO:0000313" key="1">
    <source>
        <dbReference type="EMBL" id="KAI3751139.1"/>
    </source>
</evidence>
<accession>A0ACB9DWS3</accession>
<sequence length="292" mass="31968">MESLNMVRCRGRILQANIARFLRQPPPHLSKSLYHPNPPRSTFKLSFRDGRSFADAVSGRPGQASLIGETRFLETVSHIQSLIAEEGFYDVQIIGIPIHAWFDNNFDSIASNYGKVIVNENSMDTCQDLSFGKVGVLSAIRTKINEEIVVCIDGANHRVGVMECNENWCPFSFGSDNGSLASSEDDDGFISGSDDEVDDVDGISDTWVQNNEKPEDGEIIADNKAPDDHSFSFDKDVDHMVDPLNSDHALVVDDLVCGNNVGGLSNPVDESMAPRSPNGGPSWPIDPSWAKP</sequence>
<dbReference type="Proteomes" id="UP001055811">
    <property type="component" value="Linkage Group LG04"/>
</dbReference>
<keyword evidence="2" id="KW-1185">Reference proteome</keyword>
<proteinExistence type="predicted"/>
<reference evidence="1 2" key="2">
    <citation type="journal article" date="2022" name="Mol. Ecol. Resour.">
        <title>The genomes of chicory, endive, great burdock and yacon provide insights into Asteraceae paleo-polyploidization history and plant inulin production.</title>
        <authorList>
            <person name="Fan W."/>
            <person name="Wang S."/>
            <person name="Wang H."/>
            <person name="Wang A."/>
            <person name="Jiang F."/>
            <person name="Liu H."/>
            <person name="Zhao H."/>
            <person name="Xu D."/>
            <person name="Zhang Y."/>
        </authorList>
    </citation>
    <scope>NUCLEOTIDE SEQUENCE [LARGE SCALE GENOMIC DNA]</scope>
    <source>
        <strain evidence="2">cv. Punajuju</strain>
        <tissue evidence="1">Leaves</tissue>
    </source>
</reference>